<dbReference type="AlphaFoldDB" id="S0FVZ3"/>
<feature type="domain" description="DUF2179" evidence="7">
    <location>
        <begin position="222"/>
        <end position="276"/>
    </location>
</feature>
<feature type="transmembrane region" description="Helical" evidence="6">
    <location>
        <begin position="175"/>
        <end position="196"/>
    </location>
</feature>
<feature type="transmembrane region" description="Helical" evidence="6">
    <location>
        <begin position="59"/>
        <end position="77"/>
    </location>
</feature>
<feature type="transmembrane region" description="Helical" evidence="6">
    <location>
        <begin position="109"/>
        <end position="130"/>
    </location>
</feature>
<evidence type="ECO:0000256" key="1">
    <source>
        <dbReference type="ARBA" id="ARBA00004651"/>
    </source>
</evidence>
<evidence type="ECO:0000313" key="8">
    <source>
        <dbReference type="EMBL" id="EMS79228.1"/>
    </source>
</evidence>
<dbReference type="Gene3D" id="3.30.70.120">
    <property type="match status" value="1"/>
</dbReference>
<dbReference type="CDD" id="cd16380">
    <property type="entry name" value="YitT_C"/>
    <property type="match status" value="1"/>
</dbReference>
<dbReference type="Pfam" id="PF10035">
    <property type="entry name" value="DUF2179"/>
    <property type="match status" value="1"/>
</dbReference>
<dbReference type="Proteomes" id="UP000014216">
    <property type="component" value="Unassembled WGS sequence"/>
</dbReference>
<dbReference type="RefSeq" id="WP_006966318.1">
    <property type="nucleotide sequence ID" value="NZ_APJX01000005.1"/>
</dbReference>
<evidence type="ECO:0000256" key="6">
    <source>
        <dbReference type="SAM" id="Phobius"/>
    </source>
</evidence>
<proteinExistence type="predicted"/>
<evidence type="ECO:0000259" key="7">
    <source>
        <dbReference type="Pfam" id="PF10035"/>
    </source>
</evidence>
<reference evidence="8 9" key="1">
    <citation type="journal article" date="2013" name="Genome Announc.">
        <title>Draft Genome Sequence of Desulfotignum phosphitoxidans DSM 13687 Strain FiPS-3.</title>
        <authorList>
            <person name="Poehlein A."/>
            <person name="Daniel R."/>
            <person name="Simeonova D.D."/>
        </authorList>
    </citation>
    <scope>NUCLEOTIDE SEQUENCE [LARGE SCALE GENOMIC DNA]</scope>
    <source>
        <strain evidence="8 9">DSM 13687</strain>
    </source>
</reference>
<dbReference type="GO" id="GO:0005886">
    <property type="term" value="C:plasma membrane"/>
    <property type="evidence" value="ECO:0007669"/>
    <property type="project" value="UniProtKB-SubCell"/>
</dbReference>
<dbReference type="PIRSF" id="PIRSF006483">
    <property type="entry name" value="Membrane_protein_YitT"/>
    <property type="match status" value="1"/>
</dbReference>
<keyword evidence="4 6" id="KW-1133">Transmembrane helix</keyword>
<evidence type="ECO:0000256" key="5">
    <source>
        <dbReference type="ARBA" id="ARBA00023136"/>
    </source>
</evidence>
<comment type="subcellular location">
    <subcellularLocation>
        <location evidence="1">Cell membrane</location>
        <topology evidence="1">Multi-pass membrane protein</topology>
    </subcellularLocation>
</comment>
<dbReference type="InterPro" id="IPR003740">
    <property type="entry name" value="YitT"/>
</dbReference>
<dbReference type="PANTHER" id="PTHR33545">
    <property type="entry name" value="UPF0750 MEMBRANE PROTEIN YITT-RELATED"/>
    <property type="match status" value="1"/>
</dbReference>
<dbReference type="InterPro" id="IPR015867">
    <property type="entry name" value="N-reg_PII/ATP_PRibTrfase_C"/>
</dbReference>
<dbReference type="PANTHER" id="PTHR33545:SF5">
    <property type="entry name" value="UPF0750 MEMBRANE PROTEIN YITT"/>
    <property type="match status" value="1"/>
</dbReference>
<gene>
    <name evidence="8" type="ORF">Dpo_5c01520</name>
</gene>
<evidence type="ECO:0000256" key="2">
    <source>
        <dbReference type="ARBA" id="ARBA00022475"/>
    </source>
</evidence>
<keyword evidence="2" id="KW-1003">Cell membrane</keyword>
<evidence type="ECO:0000256" key="4">
    <source>
        <dbReference type="ARBA" id="ARBA00022989"/>
    </source>
</evidence>
<sequence length="285" mass="31657">MKPYNIVYSIPWNLFLITLGSVIIAVGIKAVIIPHGMITGGFSGLGLLIYYGSDILTPGIWYLILNIPVFIIGWKFISKRFLYYSLFGAGVLTVFIDLVNFQFDITDPWLAALAGGTLVGAGAGIVFRSLGSGGGNDIISILLNQKFSLRIGTYNFMFNFVLFVGSFGYLDTDIILYSMATSYVASQAIEYCIGLFNQRKMILIISKDPKTIADEILKKMQRGATFLKGRGAYTGEDKEIILTVANPYQIKRIEEIVFNIDADAFMITENTFNVLGRGFSRRKVY</sequence>
<accession>S0FVZ3</accession>
<dbReference type="InterPro" id="IPR051461">
    <property type="entry name" value="UPF0750_membrane"/>
</dbReference>
<organism evidence="8 9">
    <name type="scientific">Desulfotignum phosphitoxidans DSM 13687</name>
    <dbReference type="NCBI Taxonomy" id="1286635"/>
    <lineage>
        <taxon>Bacteria</taxon>
        <taxon>Pseudomonadati</taxon>
        <taxon>Thermodesulfobacteriota</taxon>
        <taxon>Desulfobacteria</taxon>
        <taxon>Desulfobacterales</taxon>
        <taxon>Desulfobacteraceae</taxon>
        <taxon>Desulfotignum</taxon>
    </lineage>
</organism>
<dbReference type="Pfam" id="PF02588">
    <property type="entry name" value="YitT_membrane"/>
    <property type="match status" value="1"/>
</dbReference>
<feature type="transmembrane region" description="Helical" evidence="6">
    <location>
        <begin position="151"/>
        <end position="169"/>
    </location>
</feature>
<keyword evidence="9" id="KW-1185">Reference proteome</keyword>
<name>S0FVZ3_9BACT</name>
<keyword evidence="3 6" id="KW-0812">Transmembrane</keyword>
<evidence type="ECO:0000313" key="9">
    <source>
        <dbReference type="Proteomes" id="UP000014216"/>
    </source>
</evidence>
<evidence type="ECO:0000256" key="3">
    <source>
        <dbReference type="ARBA" id="ARBA00022692"/>
    </source>
</evidence>
<protein>
    <recommendedName>
        <fullName evidence="7">DUF2179 domain-containing protein</fullName>
    </recommendedName>
</protein>
<comment type="caution">
    <text evidence="8">The sequence shown here is derived from an EMBL/GenBank/DDBJ whole genome shotgun (WGS) entry which is preliminary data.</text>
</comment>
<keyword evidence="5 6" id="KW-0472">Membrane</keyword>
<feature type="transmembrane region" description="Helical" evidence="6">
    <location>
        <begin position="84"/>
        <end position="103"/>
    </location>
</feature>
<dbReference type="InterPro" id="IPR019264">
    <property type="entry name" value="DUF2179"/>
</dbReference>
<dbReference type="EMBL" id="APJX01000005">
    <property type="protein sequence ID" value="EMS79228.1"/>
    <property type="molecule type" value="Genomic_DNA"/>
</dbReference>
<feature type="transmembrane region" description="Helical" evidence="6">
    <location>
        <begin position="6"/>
        <end position="28"/>
    </location>
</feature>
<dbReference type="OrthoDB" id="5401948at2"/>